<sequence>MSGLADGAKKISLEAVQEAGFKPLRKYGSEASSQPIKSSNAPRKFTLKGPHDDYFKYIEAKQETYVYRLRDAVAIKSVSAWPDHRQEIMKMMDWTKDWIEKLGGRTRLHENPGHDR</sequence>
<dbReference type="EMBL" id="BRYB01002113">
    <property type="protein sequence ID" value="GMI39865.1"/>
    <property type="molecule type" value="Genomic_DNA"/>
</dbReference>
<keyword evidence="2" id="KW-0479">Metal-binding</keyword>
<dbReference type="SUPFAM" id="SSF53187">
    <property type="entry name" value="Zn-dependent exopeptidases"/>
    <property type="match status" value="1"/>
</dbReference>
<evidence type="ECO:0000256" key="1">
    <source>
        <dbReference type="ARBA" id="ARBA00022670"/>
    </source>
</evidence>
<organism evidence="5 6">
    <name type="scientific">Tetraparma gracilis</name>
    <dbReference type="NCBI Taxonomy" id="2962635"/>
    <lineage>
        <taxon>Eukaryota</taxon>
        <taxon>Sar</taxon>
        <taxon>Stramenopiles</taxon>
        <taxon>Ochrophyta</taxon>
        <taxon>Bolidophyceae</taxon>
        <taxon>Parmales</taxon>
        <taxon>Triparmaceae</taxon>
        <taxon>Tetraparma</taxon>
    </lineage>
</organism>
<keyword evidence="1" id="KW-0645">Protease</keyword>
<comment type="caution">
    <text evidence="5">The sequence shown here is derived from an EMBL/GenBank/DDBJ whole genome shotgun (WGS) entry which is preliminary data.</text>
</comment>
<keyword evidence="6" id="KW-1185">Reference proteome</keyword>
<evidence type="ECO:0000256" key="3">
    <source>
        <dbReference type="ARBA" id="ARBA00022801"/>
    </source>
</evidence>
<reference evidence="5 6" key="1">
    <citation type="journal article" date="2023" name="Commun. Biol.">
        <title>Genome analysis of Parmales, the sister group of diatoms, reveals the evolutionary specialization of diatoms from phago-mixotrophs to photoautotrophs.</title>
        <authorList>
            <person name="Ban H."/>
            <person name="Sato S."/>
            <person name="Yoshikawa S."/>
            <person name="Yamada K."/>
            <person name="Nakamura Y."/>
            <person name="Ichinomiya M."/>
            <person name="Sato N."/>
            <person name="Blanc-Mathieu R."/>
            <person name="Endo H."/>
            <person name="Kuwata A."/>
            <person name="Ogata H."/>
        </authorList>
    </citation>
    <scope>NUCLEOTIDE SEQUENCE [LARGE SCALE GENOMIC DNA]</scope>
</reference>
<gene>
    <name evidence="5" type="ORF">TeGR_g2688</name>
</gene>
<accession>A0ABQ6N4V6</accession>
<dbReference type="Gene3D" id="3.40.630.10">
    <property type="entry name" value="Zn peptidases"/>
    <property type="match status" value="1"/>
</dbReference>
<proteinExistence type="predicted"/>
<evidence type="ECO:0000313" key="5">
    <source>
        <dbReference type="EMBL" id="GMI39865.1"/>
    </source>
</evidence>
<evidence type="ECO:0000313" key="6">
    <source>
        <dbReference type="Proteomes" id="UP001165060"/>
    </source>
</evidence>
<dbReference type="Proteomes" id="UP001165060">
    <property type="component" value="Unassembled WGS sequence"/>
</dbReference>
<evidence type="ECO:0000256" key="4">
    <source>
        <dbReference type="SAM" id="MobiDB-lite"/>
    </source>
</evidence>
<dbReference type="InterPro" id="IPR051458">
    <property type="entry name" value="Cyt/Met_Dipeptidase"/>
</dbReference>
<name>A0ABQ6N4V6_9STRA</name>
<dbReference type="PANTHER" id="PTHR43270:SF4">
    <property type="entry name" value="CARNOSINE DIPEPTIDASE 2, ISOFORM A"/>
    <property type="match status" value="1"/>
</dbReference>
<protein>
    <submittedName>
        <fullName evidence="5">Uncharacterized protein</fullName>
    </submittedName>
</protein>
<dbReference type="PANTHER" id="PTHR43270">
    <property type="entry name" value="BETA-ALA-HIS DIPEPTIDASE"/>
    <property type="match status" value="1"/>
</dbReference>
<feature type="compositionally biased region" description="Polar residues" evidence="4">
    <location>
        <begin position="30"/>
        <end position="41"/>
    </location>
</feature>
<evidence type="ECO:0000256" key="2">
    <source>
        <dbReference type="ARBA" id="ARBA00022723"/>
    </source>
</evidence>
<feature type="region of interest" description="Disordered" evidence="4">
    <location>
        <begin position="26"/>
        <end position="45"/>
    </location>
</feature>
<keyword evidence="3" id="KW-0378">Hydrolase</keyword>